<evidence type="ECO:0000313" key="4">
    <source>
        <dbReference type="Proteomes" id="UP001448858"/>
    </source>
</evidence>
<dbReference type="RefSeq" id="WP_342022797.1">
    <property type="nucleotide sequence ID" value="NZ_CP151657.1"/>
</dbReference>
<organism evidence="3 4">
    <name type="scientific">Arthrobacter citreus</name>
    <dbReference type="NCBI Taxonomy" id="1670"/>
    <lineage>
        <taxon>Bacteria</taxon>
        <taxon>Bacillati</taxon>
        <taxon>Actinomycetota</taxon>
        <taxon>Actinomycetes</taxon>
        <taxon>Micrococcales</taxon>
        <taxon>Micrococcaceae</taxon>
        <taxon>Arthrobacter</taxon>
    </lineage>
</organism>
<evidence type="ECO:0000313" key="3">
    <source>
        <dbReference type="EMBL" id="WZP15129.1"/>
    </source>
</evidence>
<dbReference type="Proteomes" id="UP001448858">
    <property type="component" value="Chromosome"/>
</dbReference>
<evidence type="ECO:0008006" key="5">
    <source>
        <dbReference type="Google" id="ProtNLM"/>
    </source>
</evidence>
<dbReference type="EMBL" id="CP151657">
    <property type="protein sequence ID" value="WZP15129.1"/>
    <property type="molecule type" value="Genomic_DNA"/>
</dbReference>
<accession>A0ABZ2ZWC2</accession>
<protein>
    <recommendedName>
        <fullName evidence="5">Multidrug ABC transporter ATPase</fullName>
    </recommendedName>
</protein>
<feature type="transmembrane region" description="Helical" evidence="2">
    <location>
        <begin position="29"/>
        <end position="52"/>
    </location>
</feature>
<name>A0ABZ2ZWC2_9MICC</name>
<evidence type="ECO:0000256" key="1">
    <source>
        <dbReference type="SAM" id="MobiDB-lite"/>
    </source>
</evidence>
<keyword evidence="2" id="KW-1133">Transmembrane helix</keyword>
<keyword evidence="4" id="KW-1185">Reference proteome</keyword>
<keyword evidence="2" id="KW-0812">Transmembrane</keyword>
<reference evidence="3 4" key="1">
    <citation type="submission" date="2024-04" db="EMBL/GenBank/DDBJ databases">
        <title>Arthrobacter sp. from Plains bison fecal sample.</title>
        <authorList>
            <person name="Ruzzini A."/>
        </authorList>
    </citation>
    <scope>NUCLEOTIDE SEQUENCE [LARGE SCALE GENOMIC DNA]</scope>
    <source>
        <strain evidence="3 4">EINP1</strain>
    </source>
</reference>
<evidence type="ECO:0000256" key="2">
    <source>
        <dbReference type="SAM" id="Phobius"/>
    </source>
</evidence>
<feature type="region of interest" description="Disordered" evidence="1">
    <location>
        <begin position="1"/>
        <end position="23"/>
    </location>
</feature>
<feature type="transmembrane region" description="Helical" evidence="2">
    <location>
        <begin position="58"/>
        <end position="82"/>
    </location>
</feature>
<keyword evidence="2" id="KW-0472">Membrane</keyword>
<gene>
    <name evidence="3" type="ORF">AAE021_13190</name>
</gene>
<feature type="compositionally biased region" description="Basic and acidic residues" evidence="1">
    <location>
        <begin position="11"/>
        <end position="20"/>
    </location>
</feature>
<sequence length="91" mass="9722">MDTSTPSPGRTPDRTPHRSAPEGPRWRRILTGVAALLAVVGLLCLGVVVLSGLRSESIWPGFAAGAFYALPVAFLLMAGLVIDGIRRRRRG</sequence>
<proteinExistence type="predicted"/>